<name>A0A392QEX8_9FABA</name>
<accession>A0A392QEX8</accession>
<organism evidence="2 3">
    <name type="scientific">Trifolium medium</name>
    <dbReference type="NCBI Taxonomy" id="97028"/>
    <lineage>
        <taxon>Eukaryota</taxon>
        <taxon>Viridiplantae</taxon>
        <taxon>Streptophyta</taxon>
        <taxon>Embryophyta</taxon>
        <taxon>Tracheophyta</taxon>
        <taxon>Spermatophyta</taxon>
        <taxon>Magnoliopsida</taxon>
        <taxon>eudicotyledons</taxon>
        <taxon>Gunneridae</taxon>
        <taxon>Pentapetalae</taxon>
        <taxon>rosids</taxon>
        <taxon>fabids</taxon>
        <taxon>Fabales</taxon>
        <taxon>Fabaceae</taxon>
        <taxon>Papilionoideae</taxon>
        <taxon>50 kb inversion clade</taxon>
        <taxon>NPAAA clade</taxon>
        <taxon>Hologalegina</taxon>
        <taxon>IRL clade</taxon>
        <taxon>Trifolieae</taxon>
        <taxon>Trifolium</taxon>
    </lineage>
</organism>
<feature type="non-terminal residue" evidence="2">
    <location>
        <position position="142"/>
    </location>
</feature>
<protein>
    <recommendedName>
        <fullName evidence="1">Arabidopsis retrotransposon Orf1 C-terminal domain-containing protein</fullName>
    </recommendedName>
</protein>
<dbReference type="InterPro" id="IPR004312">
    <property type="entry name" value="ATHILA_Orf1_C"/>
</dbReference>
<evidence type="ECO:0000259" key="1">
    <source>
        <dbReference type="Pfam" id="PF03078"/>
    </source>
</evidence>
<dbReference type="EMBL" id="LXQA010131908">
    <property type="protein sequence ID" value="MCI22708.1"/>
    <property type="molecule type" value="Genomic_DNA"/>
</dbReference>
<sequence>MEGKKSSRIHNPTIRYFQKVLAQSVFVRGDSSGNVNSKELFFIDCVFQSRPIHTAAFMLANMQTIAEAKKGAIVIGGLITSLAPALVKLISGNEYYLMIRSQIVRSILLPNRARIDVRDAGNWLFDLEAPEAPAAYGAEDAH</sequence>
<dbReference type="Pfam" id="PF03078">
    <property type="entry name" value="ATHILA"/>
    <property type="match status" value="1"/>
</dbReference>
<evidence type="ECO:0000313" key="2">
    <source>
        <dbReference type="EMBL" id="MCI22708.1"/>
    </source>
</evidence>
<proteinExistence type="predicted"/>
<dbReference type="Proteomes" id="UP000265520">
    <property type="component" value="Unassembled WGS sequence"/>
</dbReference>
<keyword evidence="3" id="KW-1185">Reference proteome</keyword>
<comment type="caution">
    <text evidence="2">The sequence shown here is derived from an EMBL/GenBank/DDBJ whole genome shotgun (WGS) entry which is preliminary data.</text>
</comment>
<evidence type="ECO:0000313" key="3">
    <source>
        <dbReference type="Proteomes" id="UP000265520"/>
    </source>
</evidence>
<reference evidence="2 3" key="1">
    <citation type="journal article" date="2018" name="Front. Plant Sci.">
        <title>Red Clover (Trifolium pratense) and Zigzag Clover (T. medium) - A Picture of Genomic Similarities and Differences.</title>
        <authorList>
            <person name="Dluhosova J."/>
            <person name="Istvanek J."/>
            <person name="Nedelnik J."/>
            <person name="Repkova J."/>
        </authorList>
    </citation>
    <scope>NUCLEOTIDE SEQUENCE [LARGE SCALE GENOMIC DNA]</scope>
    <source>
        <strain evidence="3">cv. 10/8</strain>
        <tissue evidence="2">Leaf</tissue>
    </source>
</reference>
<feature type="domain" description="Arabidopsis retrotransposon Orf1 C-terminal" evidence="1">
    <location>
        <begin position="5"/>
        <end position="45"/>
    </location>
</feature>
<dbReference type="AlphaFoldDB" id="A0A392QEX8"/>